<comment type="catalytic activity">
    <reaction evidence="15">
        <text>GMP + diphosphate = guanine + 5-phospho-alpha-D-ribose 1-diphosphate</text>
        <dbReference type="Rhea" id="RHEA:25424"/>
        <dbReference type="ChEBI" id="CHEBI:16235"/>
        <dbReference type="ChEBI" id="CHEBI:33019"/>
        <dbReference type="ChEBI" id="CHEBI:58017"/>
        <dbReference type="ChEBI" id="CHEBI:58115"/>
        <dbReference type="EC" id="2.4.2.8"/>
    </reaction>
    <physiologicalReaction direction="right-to-left" evidence="15">
        <dbReference type="Rhea" id="RHEA:25426"/>
    </physiologicalReaction>
</comment>
<keyword evidence="13 17" id="KW-0547">Nucleotide-binding</keyword>
<dbReference type="InterPro" id="IPR000836">
    <property type="entry name" value="PRTase_dom"/>
</dbReference>
<evidence type="ECO:0000256" key="9">
    <source>
        <dbReference type="ARBA" id="ARBA00022676"/>
    </source>
</evidence>
<dbReference type="GO" id="GO:0016757">
    <property type="term" value="F:glycosyltransferase activity"/>
    <property type="evidence" value="ECO:0007669"/>
    <property type="project" value="UniProtKB-KW"/>
</dbReference>
<dbReference type="RefSeq" id="WP_005597005.1">
    <property type="nucleotide sequence ID" value="NZ_CBDBSU010000040.1"/>
</dbReference>
<sequence>MKKHHVETLISREEVQSRIIELAKEINHYYEHARSENLVVVGLLRGSFMFMADLVRLINVPVEVDFMTASSYGSGTESSRDVKILKDLDGEIHGKDVLIVEDIIDTGFTLSKVRDILNLREPRSVAICTLLDKPSRREVEVPVEWVGFAIPDEFVVGYGIDYAQKYRNLDFIGKVVMDA</sequence>
<comment type="function">
    <text evidence="2">Purine salvage pathway enzyme which catalyzes the transfer of the ribosyl-5-phosphate group from 5-phospho-alpha-D-ribose 1-diphosphate (PRPP) to the N9 position of hypoxanthine to yield IMP (inosine 5'-monophosphate). To a lesser extent, can also act on guanine leading to GMP, but shows a highly less efficient activity with xanthine.</text>
</comment>
<comment type="pathway">
    <text evidence="4 17">Purine metabolism; IMP biosynthesis via salvage pathway; IMP from hypoxanthine: step 1/1.</text>
</comment>
<comment type="similarity">
    <text evidence="5 17">Belongs to the purine/pyrimidine phosphoribosyltransferase family.</text>
</comment>
<reference evidence="19 20" key="1">
    <citation type="journal article" date="2018" name="Int J Genomics">
        <title>Comparative Genomics of the First and Complete Genome of "Actinobacillus porcitonsillarum" Supports the Novel Species Hypothesis.</title>
        <authorList>
            <person name="Dona V."/>
            <person name="Perreten V."/>
        </authorList>
    </citation>
    <scope>NUCLEOTIDE SEQUENCE [LARGE SCALE GENOMIC DNA]</scope>
    <source>
        <strain evidence="19 20">S4074</strain>
    </source>
</reference>
<keyword evidence="14 17" id="KW-0460">Magnesium</keyword>
<dbReference type="GeneID" id="48598863"/>
<keyword evidence="11 17" id="KW-0479">Metal-binding</keyword>
<dbReference type="EC" id="2.4.2.8" evidence="6 17"/>
<evidence type="ECO:0000313" key="20">
    <source>
        <dbReference type="Proteomes" id="UP000251823"/>
    </source>
</evidence>
<dbReference type="PANTHER" id="PTHR43340">
    <property type="entry name" value="HYPOXANTHINE-GUANINE PHOSPHORIBOSYLTRANSFERASE"/>
    <property type="match status" value="1"/>
</dbReference>
<evidence type="ECO:0000256" key="7">
    <source>
        <dbReference type="ARBA" id="ARBA00014105"/>
    </source>
</evidence>
<comment type="catalytic activity">
    <reaction evidence="16">
        <text>IMP + diphosphate = hypoxanthine + 5-phospho-alpha-D-ribose 1-diphosphate</text>
        <dbReference type="Rhea" id="RHEA:17973"/>
        <dbReference type="ChEBI" id="CHEBI:17368"/>
        <dbReference type="ChEBI" id="CHEBI:33019"/>
        <dbReference type="ChEBI" id="CHEBI:58017"/>
        <dbReference type="ChEBI" id="CHEBI:58053"/>
        <dbReference type="EC" id="2.4.2.8"/>
    </reaction>
    <physiologicalReaction direction="right-to-left" evidence="16">
        <dbReference type="Rhea" id="RHEA:17975"/>
    </physiologicalReaction>
</comment>
<evidence type="ECO:0000256" key="2">
    <source>
        <dbReference type="ARBA" id="ARBA00003637"/>
    </source>
</evidence>
<proteinExistence type="inferred from homology"/>
<keyword evidence="20" id="KW-1185">Reference proteome</keyword>
<name>A0ABN5MLB4_ACTPL</name>
<dbReference type="InterPro" id="IPR050408">
    <property type="entry name" value="HGPRT"/>
</dbReference>
<evidence type="ECO:0000256" key="10">
    <source>
        <dbReference type="ARBA" id="ARBA00022679"/>
    </source>
</evidence>
<feature type="domain" description="Phosphoribosyltransferase" evidence="18">
    <location>
        <begin position="14"/>
        <end position="162"/>
    </location>
</feature>
<dbReference type="InterPro" id="IPR005904">
    <property type="entry name" value="Hxn_phspho_trans"/>
</dbReference>
<dbReference type="SUPFAM" id="SSF53271">
    <property type="entry name" value="PRTase-like"/>
    <property type="match status" value="1"/>
</dbReference>
<dbReference type="NCBIfam" id="TIGR01203">
    <property type="entry name" value="HGPRTase"/>
    <property type="match status" value="1"/>
</dbReference>
<gene>
    <name evidence="19" type="primary">hpt</name>
    <name evidence="19" type="ORF">DRF63_03635</name>
</gene>
<accession>A0ABN5MLB4</accession>
<reference evidence="20" key="2">
    <citation type="submission" date="2018-06" db="EMBL/GenBank/DDBJ databases">
        <title>Complete genome sequence of Actinobacillus pleuropneumoniae serotype 1 strain S4074 obtained by Oxford Nanopore and Illumina sequencing technologies.</title>
        <authorList>
            <person name="Dona V."/>
            <person name="Perreten V."/>
        </authorList>
    </citation>
    <scope>NUCLEOTIDE SEQUENCE [LARGE SCALE GENOMIC DNA]</scope>
    <source>
        <strain evidence="20">S4074</strain>
    </source>
</reference>
<evidence type="ECO:0000256" key="16">
    <source>
        <dbReference type="ARBA" id="ARBA00049402"/>
    </source>
</evidence>
<evidence type="ECO:0000256" key="8">
    <source>
        <dbReference type="ARBA" id="ARBA00022490"/>
    </source>
</evidence>
<dbReference type="PANTHER" id="PTHR43340:SF1">
    <property type="entry name" value="HYPOXANTHINE PHOSPHORIBOSYLTRANSFERASE"/>
    <property type="match status" value="1"/>
</dbReference>
<comment type="subcellular location">
    <subcellularLocation>
        <location evidence="3 17">Cytoplasm</location>
    </subcellularLocation>
</comment>
<organism evidence="19 20">
    <name type="scientific">Actinobacillus pleuropneumoniae</name>
    <name type="common">Haemophilus pleuropneumoniae</name>
    <dbReference type="NCBI Taxonomy" id="715"/>
    <lineage>
        <taxon>Bacteria</taxon>
        <taxon>Pseudomonadati</taxon>
        <taxon>Pseudomonadota</taxon>
        <taxon>Gammaproteobacteria</taxon>
        <taxon>Pasteurellales</taxon>
        <taxon>Pasteurellaceae</taxon>
        <taxon>Actinobacillus</taxon>
    </lineage>
</organism>
<evidence type="ECO:0000256" key="5">
    <source>
        <dbReference type="ARBA" id="ARBA00008391"/>
    </source>
</evidence>
<dbReference type="InterPro" id="IPR029057">
    <property type="entry name" value="PRTase-like"/>
</dbReference>
<evidence type="ECO:0000256" key="12">
    <source>
        <dbReference type="ARBA" id="ARBA00022726"/>
    </source>
</evidence>
<keyword evidence="9 17" id="KW-0328">Glycosyltransferase</keyword>
<evidence type="ECO:0000256" key="15">
    <source>
        <dbReference type="ARBA" id="ARBA00048811"/>
    </source>
</evidence>
<evidence type="ECO:0000256" key="1">
    <source>
        <dbReference type="ARBA" id="ARBA00001946"/>
    </source>
</evidence>
<evidence type="ECO:0000256" key="3">
    <source>
        <dbReference type="ARBA" id="ARBA00004496"/>
    </source>
</evidence>
<evidence type="ECO:0000256" key="6">
    <source>
        <dbReference type="ARBA" id="ARBA00011895"/>
    </source>
</evidence>
<evidence type="ECO:0000256" key="14">
    <source>
        <dbReference type="ARBA" id="ARBA00022842"/>
    </source>
</evidence>
<dbReference type="CDD" id="cd06223">
    <property type="entry name" value="PRTases_typeI"/>
    <property type="match status" value="1"/>
</dbReference>
<evidence type="ECO:0000259" key="18">
    <source>
        <dbReference type="Pfam" id="PF00156"/>
    </source>
</evidence>
<dbReference type="Proteomes" id="UP000251823">
    <property type="component" value="Chromosome"/>
</dbReference>
<keyword evidence="8 17" id="KW-0963">Cytoplasm</keyword>
<keyword evidence="10 17" id="KW-0808">Transferase</keyword>
<dbReference type="Gene3D" id="3.40.50.2020">
    <property type="match status" value="1"/>
</dbReference>
<dbReference type="EMBL" id="CP030753">
    <property type="protein sequence ID" value="AXA21163.1"/>
    <property type="molecule type" value="Genomic_DNA"/>
</dbReference>
<keyword evidence="12 17" id="KW-0660">Purine salvage</keyword>
<protein>
    <recommendedName>
        <fullName evidence="7 17">Hypoxanthine phosphoribosyltransferase</fullName>
        <ecNumber evidence="6 17">2.4.2.8</ecNumber>
    </recommendedName>
</protein>
<evidence type="ECO:0000256" key="4">
    <source>
        <dbReference type="ARBA" id="ARBA00004669"/>
    </source>
</evidence>
<evidence type="ECO:0000256" key="11">
    <source>
        <dbReference type="ARBA" id="ARBA00022723"/>
    </source>
</evidence>
<evidence type="ECO:0000256" key="17">
    <source>
        <dbReference type="RuleBase" id="RU364099"/>
    </source>
</evidence>
<dbReference type="Pfam" id="PF00156">
    <property type="entry name" value="Pribosyltran"/>
    <property type="match status" value="1"/>
</dbReference>
<evidence type="ECO:0000256" key="13">
    <source>
        <dbReference type="ARBA" id="ARBA00022741"/>
    </source>
</evidence>
<evidence type="ECO:0000313" key="19">
    <source>
        <dbReference type="EMBL" id="AXA21163.1"/>
    </source>
</evidence>
<comment type="cofactor">
    <cofactor evidence="1 17">
        <name>Mg(2+)</name>
        <dbReference type="ChEBI" id="CHEBI:18420"/>
    </cofactor>
</comment>